<proteinExistence type="predicted"/>
<accession>A0ABR1WRG0</accession>
<dbReference type="EMBL" id="JAQQWN010000005">
    <property type="protein sequence ID" value="KAK8084678.1"/>
    <property type="molecule type" value="Genomic_DNA"/>
</dbReference>
<sequence length="110" mass="12178">MTDFIDDRVLDYVPENGNVVPSQYTDWCHPTLVGRDFWTEEPLTQFLEQSFGHPVSPNTSSSEDSLDIPETLHFEEVSELDMATAAAASLLMPTAPYIPNMPYGHASSSA</sequence>
<comment type="caution">
    <text evidence="1">The sequence shown here is derived from an EMBL/GenBank/DDBJ whole genome shotgun (WGS) entry which is preliminary data.</text>
</comment>
<name>A0ABR1WRG0_9PEZI</name>
<dbReference type="GeneID" id="92043324"/>
<dbReference type="Proteomes" id="UP001433268">
    <property type="component" value="Unassembled WGS sequence"/>
</dbReference>
<gene>
    <name evidence="1" type="ORF">PG997_005949</name>
</gene>
<reference evidence="1 2" key="1">
    <citation type="submission" date="2023-01" db="EMBL/GenBank/DDBJ databases">
        <title>Analysis of 21 Apiospora genomes using comparative genomics revels a genus with tremendous synthesis potential of carbohydrate active enzymes and secondary metabolites.</title>
        <authorList>
            <person name="Sorensen T."/>
        </authorList>
    </citation>
    <scope>NUCLEOTIDE SEQUENCE [LARGE SCALE GENOMIC DNA]</scope>
    <source>
        <strain evidence="1 2">CBS 114990</strain>
    </source>
</reference>
<evidence type="ECO:0000313" key="1">
    <source>
        <dbReference type="EMBL" id="KAK8084678.1"/>
    </source>
</evidence>
<dbReference type="RefSeq" id="XP_066669187.1">
    <property type="nucleotide sequence ID" value="XM_066810264.1"/>
</dbReference>
<evidence type="ECO:0000313" key="2">
    <source>
        <dbReference type="Proteomes" id="UP001433268"/>
    </source>
</evidence>
<protein>
    <submittedName>
        <fullName evidence="1">Uncharacterized protein</fullName>
    </submittedName>
</protein>
<organism evidence="1 2">
    <name type="scientific">Apiospora hydei</name>
    <dbReference type="NCBI Taxonomy" id="1337664"/>
    <lineage>
        <taxon>Eukaryota</taxon>
        <taxon>Fungi</taxon>
        <taxon>Dikarya</taxon>
        <taxon>Ascomycota</taxon>
        <taxon>Pezizomycotina</taxon>
        <taxon>Sordariomycetes</taxon>
        <taxon>Xylariomycetidae</taxon>
        <taxon>Amphisphaeriales</taxon>
        <taxon>Apiosporaceae</taxon>
        <taxon>Apiospora</taxon>
    </lineage>
</organism>
<keyword evidence="2" id="KW-1185">Reference proteome</keyword>